<keyword evidence="6" id="KW-1185">Reference proteome</keyword>
<sequence length="203" mass="23461">MEFKNFQVFSKLIEAKTEETRLIDEADVLNMLRNEYLHDQHSHFIVSAEGTYDDTRTFNYGIVPERIKLLEEAYKKGNTIVIKEVENWNEAIIKKCAGFKLPTNVHLYLSPPHASGFGWHTDDRDVYVIMQKGEKYFEVEEPDQSISGHLLKEGTILYIPYGARHRAKAGEKASVHLGFGVWPQDLTISKQYEIFDLPIDLKL</sequence>
<name>A0AAX4HQY2_9BACT</name>
<comment type="cofactor">
    <cofactor evidence="1">
        <name>Fe(2+)</name>
        <dbReference type="ChEBI" id="CHEBI:29033"/>
    </cofactor>
</comment>
<protein>
    <submittedName>
        <fullName evidence="5">Cupin domain-containing protein</fullName>
    </submittedName>
</protein>
<organism evidence="5 6">
    <name type="scientific">Peredibacter starrii</name>
    <dbReference type="NCBI Taxonomy" id="28202"/>
    <lineage>
        <taxon>Bacteria</taxon>
        <taxon>Pseudomonadati</taxon>
        <taxon>Bdellovibrionota</taxon>
        <taxon>Bacteriovoracia</taxon>
        <taxon>Bacteriovoracales</taxon>
        <taxon>Bacteriovoracaceae</taxon>
        <taxon>Peredibacter</taxon>
    </lineage>
</organism>
<dbReference type="PANTHER" id="PTHR13096:SF8">
    <property type="entry name" value="RIBOSOMAL OXYGENASE 1"/>
    <property type="match status" value="1"/>
</dbReference>
<dbReference type="Pfam" id="PF08007">
    <property type="entry name" value="JmjC_2"/>
    <property type="match status" value="1"/>
</dbReference>
<dbReference type="AlphaFoldDB" id="A0AAX4HQY2"/>
<evidence type="ECO:0000313" key="5">
    <source>
        <dbReference type="EMBL" id="WPU65632.1"/>
    </source>
</evidence>
<dbReference type="EMBL" id="CP139487">
    <property type="protein sequence ID" value="WPU65632.1"/>
    <property type="molecule type" value="Genomic_DNA"/>
</dbReference>
<evidence type="ECO:0000259" key="4">
    <source>
        <dbReference type="Pfam" id="PF08007"/>
    </source>
</evidence>
<feature type="domain" description="JmjC" evidence="4">
    <location>
        <begin position="92"/>
        <end position="143"/>
    </location>
</feature>
<reference evidence="5 6" key="1">
    <citation type="submission" date="2023-11" db="EMBL/GenBank/DDBJ databases">
        <title>Peredibacter starrii A3.12.</title>
        <authorList>
            <person name="Mitchell R.J."/>
        </authorList>
    </citation>
    <scope>NUCLEOTIDE SEQUENCE [LARGE SCALE GENOMIC DNA]</scope>
    <source>
        <strain evidence="5 6">A3.12</strain>
    </source>
</reference>
<keyword evidence="2" id="KW-0479">Metal-binding</keyword>
<keyword evidence="3" id="KW-0408">Iron</keyword>
<dbReference type="Proteomes" id="UP001324634">
    <property type="component" value="Chromosome"/>
</dbReference>
<dbReference type="RefSeq" id="WP_321396494.1">
    <property type="nucleotide sequence ID" value="NZ_CP139487.1"/>
</dbReference>
<dbReference type="SUPFAM" id="SSF51197">
    <property type="entry name" value="Clavaminate synthase-like"/>
    <property type="match status" value="1"/>
</dbReference>
<gene>
    <name evidence="5" type="ORF">SOO65_02610</name>
</gene>
<proteinExistence type="predicted"/>
<evidence type="ECO:0000313" key="6">
    <source>
        <dbReference type="Proteomes" id="UP001324634"/>
    </source>
</evidence>
<evidence type="ECO:0000256" key="2">
    <source>
        <dbReference type="ARBA" id="ARBA00022723"/>
    </source>
</evidence>
<evidence type="ECO:0000256" key="1">
    <source>
        <dbReference type="ARBA" id="ARBA00001954"/>
    </source>
</evidence>
<evidence type="ECO:0000256" key="3">
    <source>
        <dbReference type="ARBA" id="ARBA00023004"/>
    </source>
</evidence>
<dbReference type="InterPro" id="IPR039994">
    <property type="entry name" value="NO66-like"/>
</dbReference>
<dbReference type="Gene3D" id="2.60.120.650">
    <property type="entry name" value="Cupin"/>
    <property type="match status" value="1"/>
</dbReference>
<dbReference type="InterPro" id="IPR003347">
    <property type="entry name" value="JmjC_dom"/>
</dbReference>
<dbReference type="PANTHER" id="PTHR13096">
    <property type="entry name" value="MINA53 MYC INDUCED NUCLEAR ANTIGEN"/>
    <property type="match status" value="1"/>
</dbReference>
<dbReference type="GO" id="GO:0046872">
    <property type="term" value="F:metal ion binding"/>
    <property type="evidence" value="ECO:0007669"/>
    <property type="project" value="UniProtKB-KW"/>
</dbReference>
<accession>A0AAX4HQY2</accession>
<dbReference type="KEGG" id="psti:SOO65_02610"/>